<evidence type="ECO:0000256" key="5">
    <source>
        <dbReference type="ARBA" id="ARBA00023163"/>
    </source>
</evidence>
<evidence type="ECO:0000259" key="7">
    <source>
        <dbReference type="Pfam" id="PF04542"/>
    </source>
</evidence>
<keyword evidence="2" id="KW-0805">Transcription regulation</keyword>
<evidence type="ECO:0000256" key="2">
    <source>
        <dbReference type="ARBA" id="ARBA00023015"/>
    </source>
</evidence>
<reference evidence="9 10" key="1">
    <citation type="submission" date="2020-05" db="EMBL/GenBank/DDBJ databases">
        <title>Aquincola sp. isolate from soil.</title>
        <authorList>
            <person name="Han J."/>
            <person name="Kim D.-U."/>
        </authorList>
    </citation>
    <scope>NUCLEOTIDE SEQUENCE [LARGE SCALE GENOMIC DNA]</scope>
    <source>
        <strain evidence="9 10">S2</strain>
    </source>
</reference>
<comment type="similarity">
    <text evidence="1">Belongs to the sigma-70 factor family. ECF subfamily.</text>
</comment>
<dbReference type="Gene3D" id="1.10.10.10">
    <property type="entry name" value="Winged helix-like DNA-binding domain superfamily/Winged helix DNA-binding domain"/>
    <property type="match status" value="1"/>
</dbReference>
<dbReference type="InterPro" id="IPR007627">
    <property type="entry name" value="RNA_pol_sigma70_r2"/>
</dbReference>
<keyword evidence="10" id="KW-1185">Reference proteome</keyword>
<dbReference type="InterPro" id="IPR036388">
    <property type="entry name" value="WH-like_DNA-bd_sf"/>
</dbReference>
<dbReference type="Pfam" id="PF04545">
    <property type="entry name" value="Sigma70_r4"/>
    <property type="match status" value="1"/>
</dbReference>
<dbReference type="InterPro" id="IPR039425">
    <property type="entry name" value="RNA_pol_sigma-70-like"/>
</dbReference>
<accession>A0ABX2EAL3</accession>
<dbReference type="EMBL" id="JABRWJ010000001">
    <property type="protein sequence ID" value="NRF66125.1"/>
    <property type="molecule type" value="Genomic_DNA"/>
</dbReference>
<evidence type="ECO:0000313" key="10">
    <source>
        <dbReference type="Proteomes" id="UP000737171"/>
    </source>
</evidence>
<dbReference type="InterPro" id="IPR013325">
    <property type="entry name" value="RNA_pol_sigma_r2"/>
</dbReference>
<dbReference type="SUPFAM" id="SSF88659">
    <property type="entry name" value="Sigma3 and sigma4 domains of RNA polymerase sigma factors"/>
    <property type="match status" value="1"/>
</dbReference>
<name>A0ABX2EAL3_9BURK</name>
<comment type="caution">
    <text evidence="9">The sequence shown here is derived from an EMBL/GenBank/DDBJ whole genome shotgun (WGS) entry which is preliminary data.</text>
</comment>
<proteinExistence type="inferred from homology"/>
<dbReference type="PANTHER" id="PTHR43133">
    <property type="entry name" value="RNA POLYMERASE ECF-TYPE SIGMA FACTO"/>
    <property type="match status" value="1"/>
</dbReference>
<organism evidence="9 10">
    <name type="scientific">Pseudaquabacterium terrae</name>
    <dbReference type="NCBI Taxonomy" id="2732868"/>
    <lineage>
        <taxon>Bacteria</taxon>
        <taxon>Pseudomonadati</taxon>
        <taxon>Pseudomonadota</taxon>
        <taxon>Betaproteobacteria</taxon>
        <taxon>Burkholderiales</taxon>
        <taxon>Sphaerotilaceae</taxon>
        <taxon>Pseudaquabacterium</taxon>
    </lineage>
</organism>
<protein>
    <submittedName>
        <fullName evidence="9">Sigma-70 family RNA polymerase sigma factor</fullName>
    </submittedName>
</protein>
<dbReference type="RefSeq" id="WP_173120764.1">
    <property type="nucleotide sequence ID" value="NZ_JABRWJ010000001.1"/>
</dbReference>
<feature type="domain" description="RNA polymerase sigma-70 region 4" evidence="8">
    <location>
        <begin position="182"/>
        <end position="230"/>
    </location>
</feature>
<evidence type="ECO:0000256" key="4">
    <source>
        <dbReference type="ARBA" id="ARBA00023125"/>
    </source>
</evidence>
<gene>
    <name evidence="9" type="ORF">HLB44_03940</name>
</gene>
<dbReference type="SUPFAM" id="SSF88946">
    <property type="entry name" value="Sigma2 domain of RNA polymerase sigma factors"/>
    <property type="match status" value="1"/>
</dbReference>
<sequence length="243" mass="26630">MISALTLSEELWSSELEPPLVGPDGDAGDDHDEPASSPTAAAVQTRSAPAAADDEAMQACMRRIVDRDERALAALYDATSARVHGLVLRITRRAALADEVVEDTYWQAWRQAPRFEPARGRVLTWLLAIARSRAIDALRRDERFQHAELPEDGDLDAGDDAPPPVIDLLDATRSERRVHEAVAALEPRARQLVALAFFRGLTHEEIAAQTALPLGTVKSLIRRALLQLRKLLDEGAGPRAENS</sequence>
<evidence type="ECO:0000256" key="3">
    <source>
        <dbReference type="ARBA" id="ARBA00023082"/>
    </source>
</evidence>
<dbReference type="InterPro" id="IPR014284">
    <property type="entry name" value="RNA_pol_sigma-70_dom"/>
</dbReference>
<evidence type="ECO:0000256" key="1">
    <source>
        <dbReference type="ARBA" id="ARBA00010641"/>
    </source>
</evidence>
<evidence type="ECO:0000259" key="8">
    <source>
        <dbReference type="Pfam" id="PF04545"/>
    </source>
</evidence>
<dbReference type="InterPro" id="IPR007630">
    <property type="entry name" value="RNA_pol_sigma70_r4"/>
</dbReference>
<feature type="domain" description="RNA polymerase sigma-70 region 2" evidence="7">
    <location>
        <begin position="75"/>
        <end position="143"/>
    </location>
</feature>
<dbReference type="CDD" id="cd06171">
    <property type="entry name" value="Sigma70_r4"/>
    <property type="match status" value="1"/>
</dbReference>
<evidence type="ECO:0000313" key="9">
    <source>
        <dbReference type="EMBL" id="NRF66125.1"/>
    </source>
</evidence>
<keyword evidence="4" id="KW-0238">DNA-binding</keyword>
<dbReference type="NCBIfam" id="TIGR02937">
    <property type="entry name" value="sigma70-ECF"/>
    <property type="match status" value="1"/>
</dbReference>
<dbReference type="PANTHER" id="PTHR43133:SF66">
    <property type="entry name" value="ECF RNA POLYMERASE SIGMA FACTOR SIGK"/>
    <property type="match status" value="1"/>
</dbReference>
<keyword evidence="5" id="KW-0804">Transcription</keyword>
<dbReference type="Proteomes" id="UP000737171">
    <property type="component" value="Unassembled WGS sequence"/>
</dbReference>
<dbReference type="InterPro" id="IPR013324">
    <property type="entry name" value="RNA_pol_sigma_r3/r4-like"/>
</dbReference>
<keyword evidence="3" id="KW-0731">Sigma factor</keyword>
<evidence type="ECO:0000256" key="6">
    <source>
        <dbReference type="SAM" id="MobiDB-lite"/>
    </source>
</evidence>
<feature type="region of interest" description="Disordered" evidence="6">
    <location>
        <begin position="13"/>
        <end position="54"/>
    </location>
</feature>
<feature type="compositionally biased region" description="Polar residues" evidence="6">
    <location>
        <begin position="36"/>
        <end position="47"/>
    </location>
</feature>
<dbReference type="Gene3D" id="1.10.1740.10">
    <property type="match status" value="1"/>
</dbReference>
<dbReference type="Pfam" id="PF04542">
    <property type="entry name" value="Sigma70_r2"/>
    <property type="match status" value="1"/>
</dbReference>